<dbReference type="Proteomes" id="UP000886700">
    <property type="component" value="Unplaced"/>
</dbReference>
<reference evidence="4 5" key="1">
    <citation type="submission" date="2025-05" db="UniProtKB">
        <authorList>
            <consortium name="RefSeq"/>
        </authorList>
    </citation>
    <scope>IDENTIFICATION</scope>
    <source>
        <tissue evidence="4 5">Liver</tissue>
    </source>
</reference>
<sequence length="238" mass="26416">MKWVTGSKVLLWLLALVMLASVLQEDECAPPASDDAALCYGFNVDKSGSGPWQHTVQGQLNGEAFIYCDSNYNCRAIGLLGNRLMDTMAWKPQADALKDGIDLFKAEMTHMTNNIREPLSLQAKMCCWHEGDGHFKASWDIGLNGHKMLHFDSSTGKLTKAAEKGFASRDVTDFFYMTSRGDCRSWLEEFKSHREEKLEPIASPNGVKVVNQQNLSLAIKPSISGLLIILTCSLLLLN</sequence>
<dbReference type="Gene3D" id="3.30.500.10">
    <property type="entry name" value="MHC class I-like antigen recognition-like"/>
    <property type="match status" value="1"/>
</dbReference>
<dbReference type="InterPro" id="IPR011162">
    <property type="entry name" value="MHC_I/II-like_Ag-recog"/>
</dbReference>
<feature type="signal peptide" evidence="2">
    <location>
        <begin position="1"/>
        <end position="24"/>
    </location>
</feature>
<protein>
    <submittedName>
        <fullName evidence="4 5">UL16-binding protein 1 isoform X1</fullName>
    </submittedName>
</protein>
<dbReference type="PANTHER" id="PTHR16675">
    <property type="entry name" value="MHC CLASS I-RELATED"/>
    <property type="match status" value="1"/>
</dbReference>
<dbReference type="PANTHER" id="PTHR16675:SF268">
    <property type="entry name" value="UL16-BINDING PROTEIN 1"/>
    <property type="match status" value="1"/>
</dbReference>
<dbReference type="SUPFAM" id="SSF54452">
    <property type="entry name" value="MHC antigen-recognition domain"/>
    <property type="match status" value="1"/>
</dbReference>
<dbReference type="GeneID" id="106023027"/>
<proteinExistence type="predicted"/>
<name>A0ABM2YKR9_MESAU</name>
<evidence type="ECO:0000256" key="2">
    <source>
        <dbReference type="SAM" id="SignalP"/>
    </source>
</evidence>
<keyword evidence="2" id="KW-0732">Signal</keyword>
<evidence type="ECO:0000313" key="4">
    <source>
        <dbReference type="RefSeq" id="XP_040614219.1"/>
    </source>
</evidence>
<evidence type="ECO:0000256" key="1">
    <source>
        <dbReference type="ARBA" id="ARBA00023180"/>
    </source>
</evidence>
<feature type="chain" id="PRO_5045024078" evidence="2">
    <location>
        <begin position="25"/>
        <end position="238"/>
    </location>
</feature>
<dbReference type="RefSeq" id="XP_040614220.1">
    <property type="nucleotide sequence ID" value="XM_040758286.1"/>
</dbReference>
<dbReference type="InterPro" id="IPR037055">
    <property type="entry name" value="MHC_I-like_Ag-recog_sf"/>
</dbReference>
<dbReference type="InterPro" id="IPR050208">
    <property type="entry name" value="MHC_class-I_related"/>
</dbReference>
<gene>
    <name evidence="4 5" type="primary">LOC106023027</name>
</gene>
<evidence type="ECO:0000313" key="5">
    <source>
        <dbReference type="RefSeq" id="XP_040614220.1"/>
    </source>
</evidence>
<dbReference type="RefSeq" id="XP_040614219.1">
    <property type="nucleotide sequence ID" value="XM_040758285.1"/>
</dbReference>
<keyword evidence="1" id="KW-0325">Glycoprotein</keyword>
<keyword evidence="3" id="KW-1185">Reference proteome</keyword>
<evidence type="ECO:0000313" key="3">
    <source>
        <dbReference type="Proteomes" id="UP000886700"/>
    </source>
</evidence>
<organism evidence="3 5">
    <name type="scientific">Mesocricetus auratus</name>
    <name type="common">Golden hamster</name>
    <dbReference type="NCBI Taxonomy" id="10036"/>
    <lineage>
        <taxon>Eukaryota</taxon>
        <taxon>Metazoa</taxon>
        <taxon>Chordata</taxon>
        <taxon>Craniata</taxon>
        <taxon>Vertebrata</taxon>
        <taxon>Euteleostomi</taxon>
        <taxon>Mammalia</taxon>
        <taxon>Eutheria</taxon>
        <taxon>Euarchontoglires</taxon>
        <taxon>Glires</taxon>
        <taxon>Rodentia</taxon>
        <taxon>Myomorpha</taxon>
        <taxon>Muroidea</taxon>
        <taxon>Cricetidae</taxon>
        <taxon>Cricetinae</taxon>
        <taxon>Mesocricetus</taxon>
    </lineage>
</organism>
<accession>A0ABM2YKR9</accession>